<dbReference type="Pfam" id="PF17862">
    <property type="entry name" value="AAA_lid_3"/>
    <property type="match status" value="2"/>
</dbReference>
<dbReference type="EMBL" id="KE503208">
    <property type="protein sequence ID" value="EPX71367.1"/>
    <property type="molecule type" value="Genomic_DNA"/>
</dbReference>
<feature type="compositionally biased region" description="Low complexity" evidence="4">
    <location>
        <begin position="225"/>
        <end position="237"/>
    </location>
</feature>
<protein>
    <submittedName>
        <fullName evidence="6">Ribosome biogenesis factor recycling AAA family ATPase</fullName>
    </submittedName>
</protein>
<dbReference type="PANTHER" id="PTHR23077:SF27">
    <property type="entry name" value="ATPASE FAMILY GENE 2 PROTEIN HOMOLOG A"/>
    <property type="match status" value="1"/>
</dbReference>
<keyword evidence="3" id="KW-0067">ATP-binding</keyword>
<keyword evidence="7" id="KW-1185">Reference proteome</keyword>
<dbReference type="Gene3D" id="1.10.8.60">
    <property type="match status" value="2"/>
</dbReference>
<feature type="domain" description="AAA+ ATPase" evidence="5">
    <location>
        <begin position="552"/>
        <end position="686"/>
    </location>
</feature>
<proteinExistence type="predicted"/>
<keyword evidence="1" id="KW-0677">Repeat</keyword>
<dbReference type="GO" id="GO:0005524">
    <property type="term" value="F:ATP binding"/>
    <property type="evidence" value="ECO:0007669"/>
    <property type="project" value="UniProtKB-KW"/>
</dbReference>
<evidence type="ECO:0000256" key="2">
    <source>
        <dbReference type="ARBA" id="ARBA00022741"/>
    </source>
</evidence>
<dbReference type="InterPro" id="IPR027417">
    <property type="entry name" value="P-loop_NTPase"/>
</dbReference>
<feature type="region of interest" description="Disordered" evidence="4">
    <location>
        <begin position="225"/>
        <end position="244"/>
    </location>
</feature>
<dbReference type="OrthoDB" id="27435at2759"/>
<dbReference type="FunFam" id="3.40.50.300:FF:000018">
    <property type="entry name" value="Cell division control 48"/>
    <property type="match status" value="1"/>
</dbReference>
<dbReference type="Proteomes" id="UP000016088">
    <property type="component" value="Unassembled WGS sequence"/>
</dbReference>
<dbReference type="InterPro" id="IPR003593">
    <property type="entry name" value="AAA+_ATPase"/>
</dbReference>
<dbReference type="InterPro" id="IPR003960">
    <property type="entry name" value="ATPase_AAA_CS"/>
</dbReference>
<dbReference type="CDD" id="cd19511">
    <property type="entry name" value="RecA-like_CDC48_r2-like"/>
    <property type="match status" value="1"/>
</dbReference>
<dbReference type="RefSeq" id="XP_013019993.1">
    <property type="nucleotide sequence ID" value="XM_013164539.1"/>
</dbReference>
<dbReference type="eggNOG" id="KOG0730">
    <property type="taxonomic scope" value="Eukaryota"/>
</dbReference>
<dbReference type="GO" id="GO:0005737">
    <property type="term" value="C:cytoplasm"/>
    <property type="evidence" value="ECO:0007669"/>
    <property type="project" value="TreeGrafter"/>
</dbReference>
<dbReference type="SUPFAM" id="SSF52540">
    <property type="entry name" value="P-loop containing nucleoside triphosphate hydrolases"/>
    <property type="match status" value="2"/>
</dbReference>
<dbReference type="SMART" id="SM00382">
    <property type="entry name" value="AAA"/>
    <property type="match status" value="2"/>
</dbReference>
<dbReference type="AlphaFoldDB" id="S9PTR1"/>
<evidence type="ECO:0000313" key="7">
    <source>
        <dbReference type="Proteomes" id="UP000016088"/>
    </source>
</evidence>
<evidence type="ECO:0000256" key="4">
    <source>
        <dbReference type="SAM" id="MobiDB-lite"/>
    </source>
</evidence>
<dbReference type="OMA" id="DRHIYVA"/>
<dbReference type="InterPro" id="IPR050168">
    <property type="entry name" value="AAA_ATPase_domain"/>
</dbReference>
<accession>S9PTR1</accession>
<evidence type="ECO:0000259" key="5">
    <source>
        <dbReference type="SMART" id="SM00382"/>
    </source>
</evidence>
<dbReference type="HOGENOM" id="CLU_000688_12_3_1"/>
<dbReference type="InterPro" id="IPR003959">
    <property type="entry name" value="ATPase_AAA_core"/>
</dbReference>
<dbReference type="FunFam" id="3.40.50.300:FF:000012">
    <property type="entry name" value="Transitional endoplasmic reticulum ATPase"/>
    <property type="match status" value="1"/>
</dbReference>
<dbReference type="InterPro" id="IPR041569">
    <property type="entry name" value="AAA_lid_3"/>
</dbReference>
<dbReference type="GeneID" id="25030566"/>
<reference evidence="6 7" key="1">
    <citation type="journal article" date="2011" name="Science">
        <title>Comparative functional genomics of the fission yeasts.</title>
        <authorList>
            <person name="Rhind N."/>
            <person name="Chen Z."/>
            <person name="Yassour M."/>
            <person name="Thompson D.A."/>
            <person name="Haas B.J."/>
            <person name="Habib N."/>
            <person name="Wapinski I."/>
            <person name="Roy S."/>
            <person name="Lin M.F."/>
            <person name="Heiman D.I."/>
            <person name="Young S.K."/>
            <person name="Furuya K."/>
            <person name="Guo Y."/>
            <person name="Pidoux A."/>
            <person name="Chen H.M."/>
            <person name="Robbertse B."/>
            <person name="Goldberg J.M."/>
            <person name="Aoki K."/>
            <person name="Bayne E.H."/>
            <person name="Berlin A.M."/>
            <person name="Desjardins C.A."/>
            <person name="Dobbs E."/>
            <person name="Dukaj L."/>
            <person name="Fan L."/>
            <person name="FitzGerald M.G."/>
            <person name="French C."/>
            <person name="Gujja S."/>
            <person name="Hansen K."/>
            <person name="Keifenheim D."/>
            <person name="Levin J.Z."/>
            <person name="Mosher R.A."/>
            <person name="Mueller C.A."/>
            <person name="Pfiffner J."/>
            <person name="Priest M."/>
            <person name="Russ C."/>
            <person name="Smialowska A."/>
            <person name="Swoboda P."/>
            <person name="Sykes S.M."/>
            <person name="Vaughn M."/>
            <person name="Vengrova S."/>
            <person name="Yoder R."/>
            <person name="Zeng Q."/>
            <person name="Allshire R."/>
            <person name="Baulcombe D."/>
            <person name="Birren B.W."/>
            <person name="Brown W."/>
            <person name="Ekwall K."/>
            <person name="Kellis M."/>
            <person name="Leatherwood J."/>
            <person name="Levin H."/>
            <person name="Margalit H."/>
            <person name="Martienssen R."/>
            <person name="Nieduszynski C.A."/>
            <person name="Spatafora J.W."/>
            <person name="Friedman N."/>
            <person name="Dalgaard J.Z."/>
            <person name="Baumann P."/>
            <person name="Niki H."/>
            <person name="Regev A."/>
            <person name="Nusbaum C."/>
        </authorList>
    </citation>
    <scope>NUCLEOTIDE SEQUENCE [LARGE SCALE GENOMIC DNA]</scope>
    <source>
        <strain evidence="7">yFS286</strain>
    </source>
</reference>
<dbReference type="CDD" id="cd19503">
    <property type="entry name" value="RecA-like_CDC48_NLV2_r1-like"/>
    <property type="match status" value="1"/>
</dbReference>
<gene>
    <name evidence="6" type="ORF">SOCG_01586</name>
</gene>
<dbReference type="Gene3D" id="3.40.50.300">
    <property type="entry name" value="P-loop containing nucleotide triphosphate hydrolases"/>
    <property type="match status" value="2"/>
</dbReference>
<dbReference type="Pfam" id="PF00004">
    <property type="entry name" value="AAA"/>
    <property type="match status" value="2"/>
</dbReference>
<evidence type="ECO:0000256" key="3">
    <source>
        <dbReference type="ARBA" id="ARBA00022840"/>
    </source>
</evidence>
<feature type="domain" description="AAA+ ATPase" evidence="5">
    <location>
        <begin position="280"/>
        <end position="416"/>
    </location>
</feature>
<dbReference type="PANTHER" id="PTHR23077">
    <property type="entry name" value="AAA-FAMILY ATPASE"/>
    <property type="match status" value="1"/>
</dbReference>
<name>S9PTR1_SCHOY</name>
<dbReference type="VEuPathDB" id="FungiDB:SOCG_01586"/>
<evidence type="ECO:0000256" key="1">
    <source>
        <dbReference type="ARBA" id="ARBA00022737"/>
    </source>
</evidence>
<organism evidence="6 7">
    <name type="scientific">Schizosaccharomyces octosporus (strain yFS286)</name>
    <name type="common">Fission yeast</name>
    <name type="synonym">Octosporomyces octosporus</name>
    <dbReference type="NCBI Taxonomy" id="483514"/>
    <lineage>
        <taxon>Eukaryota</taxon>
        <taxon>Fungi</taxon>
        <taxon>Dikarya</taxon>
        <taxon>Ascomycota</taxon>
        <taxon>Taphrinomycotina</taxon>
        <taxon>Schizosaccharomycetes</taxon>
        <taxon>Schizosaccharomycetales</taxon>
        <taxon>Schizosaccharomycetaceae</taxon>
        <taxon>Schizosaccharomyces</taxon>
    </lineage>
</organism>
<dbReference type="GO" id="GO:0016887">
    <property type="term" value="F:ATP hydrolysis activity"/>
    <property type="evidence" value="ECO:0007669"/>
    <property type="project" value="InterPro"/>
</dbReference>
<sequence length="783" mass="85568">MSAPIKLSVKLIEGDSSWRDLRYVYFSPAALKRLGFVQKQLVSIKHSDGSSIGIVQVPRGVNLGPYEVGICSQFAEWANVKVGQRVNAVKYAHPLKDVESLKIICGPNSEGNPFSESEIKKTLLEMRYVHLGMLYSAQSTNSTTKALVPGSVLPSLSEHLRHGGDNLPPGYIKVNEIHIRSPSNLLEAISDLSLEEPRLYRFTASSEMDVEGALQSDLSQSQTSLSSSVVESSQNQLETSSSPVTFSSIGGLDHQIQQVRDVIELPFQNPELFEYFHISPPRGILLYGPPGTGKTMILRAIAAETKAHVFRIDGPSVVGKYMGETEARLKKIFDDARSQQPSIIFIDEVDAIAPKRTSDISEAESRAVASLLTLLDGMSSAGKVAVFAATNRPNSIDEALRRPGRLEKEIEVGIPDKNARLDILKLLFEHVPNSLSPEEMEDLAGRTHAYVGADLTAVVREAALRAIKRTLKNRSEAGDTIIKENPGAVELGDVEAALTSVRQSAMREFIIESPNVKWSQIGGQEDVKQKLKESVEWPLTHPKTFARLGVRPPKGILLYGPPGCSKTLTAKAIATETGLNFISVKGPELFNKYIGESERAVRQLFQKARQASPSVIFFDEIDALTGSRGEDHSGDRVVTALLNEMDGIEALKNVLVLAATNRPDVIDPALMRPGRLDRLFYVGPPNLEARRQILLIQSRQMKFSEGVDLEDIALRTDGCSGAEIVALCQDAGLVAMHENVEATEITQAHFEKALLALRKGISQGMLDFYKQFAEGVSAKTSSG</sequence>
<evidence type="ECO:0000313" key="6">
    <source>
        <dbReference type="EMBL" id="EPX71367.1"/>
    </source>
</evidence>
<keyword evidence="2" id="KW-0547">Nucleotide-binding</keyword>
<dbReference type="PROSITE" id="PS00674">
    <property type="entry name" value="AAA"/>
    <property type="match status" value="2"/>
</dbReference>